<dbReference type="PANTHER" id="PTHR43047:SF66">
    <property type="entry name" value="HISKA"/>
    <property type="match status" value="1"/>
</dbReference>
<dbReference type="SMART" id="SM00387">
    <property type="entry name" value="HATPase_c"/>
    <property type="match status" value="1"/>
</dbReference>
<reference evidence="12 13" key="1">
    <citation type="submission" date="2016-10" db="EMBL/GenBank/DDBJ databases">
        <authorList>
            <person name="de Groot N.N."/>
        </authorList>
    </citation>
    <scope>NUCLEOTIDE SEQUENCE [LARGE SCALE GENOMIC DNA]</scope>
    <source>
        <strain evidence="12 13">DSM 3217</strain>
    </source>
</reference>
<evidence type="ECO:0000256" key="2">
    <source>
        <dbReference type="ARBA" id="ARBA00012438"/>
    </source>
</evidence>
<dbReference type="SUPFAM" id="SSF52172">
    <property type="entry name" value="CheY-like"/>
    <property type="match status" value="1"/>
</dbReference>
<dbReference type="GO" id="GO:0009927">
    <property type="term" value="F:histidine phosphotransfer kinase activity"/>
    <property type="evidence" value="ECO:0007669"/>
    <property type="project" value="TreeGrafter"/>
</dbReference>
<dbReference type="EC" id="2.7.13.3" evidence="2"/>
<dbReference type="OrthoDB" id="9804263at2"/>
<keyword evidence="4 9" id="KW-0597">Phosphoprotein</keyword>
<dbReference type="Gene3D" id="3.30.565.10">
    <property type="entry name" value="Histidine kinase-like ATPase, C-terminal domain"/>
    <property type="match status" value="1"/>
</dbReference>
<keyword evidence="7" id="KW-0902">Two-component regulatory system</keyword>
<evidence type="ECO:0000256" key="6">
    <source>
        <dbReference type="ARBA" id="ARBA00022777"/>
    </source>
</evidence>
<keyword evidence="13" id="KW-1185">Reference proteome</keyword>
<evidence type="ECO:0000256" key="3">
    <source>
        <dbReference type="ARBA" id="ARBA00018672"/>
    </source>
</evidence>
<dbReference type="RefSeq" id="WP_090173531.1">
    <property type="nucleotide sequence ID" value="NZ_FMXR01000009.1"/>
</dbReference>
<dbReference type="AlphaFoldDB" id="A0A1G6BCA8"/>
<dbReference type="Pfam" id="PF00072">
    <property type="entry name" value="Response_reg"/>
    <property type="match status" value="1"/>
</dbReference>
<dbReference type="PRINTS" id="PR00344">
    <property type="entry name" value="BCTRLSENSOR"/>
</dbReference>
<dbReference type="Proteomes" id="UP000199228">
    <property type="component" value="Unassembled WGS sequence"/>
</dbReference>
<dbReference type="PROSITE" id="PS50110">
    <property type="entry name" value="RESPONSE_REGULATORY"/>
    <property type="match status" value="1"/>
</dbReference>
<dbReference type="InterPro" id="IPR001789">
    <property type="entry name" value="Sig_transdc_resp-reg_receiver"/>
</dbReference>
<dbReference type="InterPro" id="IPR036097">
    <property type="entry name" value="HisK_dim/P_sf"/>
</dbReference>
<evidence type="ECO:0000256" key="5">
    <source>
        <dbReference type="ARBA" id="ARBA00022679"/>
    </source>
</evidence>
<comment type="function">
    <text evidence="8">May play the central regulatory role in sporulation. It may be an element of the effector pathway responsible for the activation of sporulation genes in response to nutritional stress. Spo0A may act in concert with spo0H (a sigma factor) to control the expression of some genes that are critical to the sporulation process.</text>
</comment>
<dbReference type="Gene3D" id="1.10.287.130">
    <property type="match status" value="1"/>
</dbReference>
<dbReference type="InterPro" id="IPR036890">
    <property type="entry name" value="HATPase_C_sf"/>
</dbReference>
<dbReference type="SUPFAM" id="SSF47384">
    <property type="entry name" value="Homodimeric domain of signal transducing histidine kinase"/>
    <property type="match status" value="1"/>
</dbReference>
<comment type="catalytic activity">
    <reaction evidence="1">
        <text>ATP + protein L-histidine = ADP + protein N-phospho-L-histidine.</text>
        <dbReference type="EC" id="2.7.13.3"/>
    </reaction>
</comment>
<dbReference type="STRING" id="1732.SAMN02910417_01350"/>
<name>A0A1G6BCA8_EUBOX</name>
<gene>
    <name evidence="12" type="ORF">SAMN02910417_01350</name>
</gene>
<evidence type="ECO:0000256" key="9">
    <source>
        <dbReference type="PROSITE-ProRule" id="PRU00169"/>
    </source>
</evidence>
<evidence type="ECO:0000256" key="7">
    <source>
        <dbReference type="ARBA" id="ARBA00023012"/>
    </source>
</evidence>
<feature type="domain" description="Response regulatory" evidence="11">
    <location>
        <begin position="560"/>
        <end position="681"/>
    </location>
</feature>
<dbReference type="EMBL" id="FMXR01000009">
    <property type="protein sequence ID" value="SDB18240.1"/>
    <property type="molecule type" value="Genomic_DNA"/>
</dbReference>
<sequence>MKGNDTTLLQALFSKYLLVYEVNLNKDTIEVIYETKEYGTFGMDREGIYSEFNEKYTKERVNEQFVKEREAFGTIEYLKTALSVKESIEMSYTVNYGKWRKCVFIREELEEGVPAKALMCFEKLKDDSEQAYWSANTAVENSNYLQLMEALCSNYAMVFCWNLADDSYEVVRKTKMISDMTYGRDKENLGFSDILIEMIKHEVYEEDRAALINNVDVEKIRERLRLDRSVVEDFRIGHDLATTRYCKIKLVRIGSEGPIERLVVGITDMDDSIRQGIKRRSILENALKEANQVNEAKTIFLSNMSHDIRTPMNAIVGYVALAMADFDDRDAVREYLDRIMLSSRHMLDLINEVLDLVRIESGWTAMDDTAENMSQIISEVEAMIRTKTDKKNQVFVVKNEIQEDAVLCDRLRVLQILQNLLTNASDYSPTGGTVTLEVSQRSYAPNGYIGYKFLVSDNGIGMEEAFQAHLFEPFERENTTTESGVAGIGLGLAIVKQLVEMMGGTISFKSIKGQGTTFIVFLEFKVASQKHEEKVEQTDLEEDVKKSITHLQTPIFEGRRFLAVEDNLINLEIISKILNHMGAEVESAIDGKQAVDKVSATKPGYYDCVLMDVQMPVMDGYESTRQIRALENQDLANVPIIGVSANVFKEDRIKGREAGMNAYIAKPIDISELKEIIKNTIEGN</sequence>
<dbReference type="Pfam" id="PF02518">
    <property type="entry name" value="HATPase_c"/>
    <property type="match status" value="1"/>
</dbReference>
<dbReference type="Pfam" id="PF00512">
    <property type="entry name" value="HisKA"/>
    <property type="match status" value="1"/>
</dbReference>
<evidence type="ECO:0000256" key="4">
    <source>
        <dbReference type="ARBA" id="ARBA00022553"/>
    </source>
</evidence>
<keyword evidence="6 12" id="KW-0418">Kinase</keyword>
<dbReference type="GO" id="GO:0000155">
    <property type="term" value="F:phosphorelay sensor kinase activity"/>
    <property type="evidence" value="ECO:0007669"/>
    <property type="project" value="InterPro"/>
</dbReference>
<dbReference type="InterPro" id="IPR004358">
    <property type="entry name" value="Sig_transdc_His_kin-like_C"/>
</dbReference>
<feature type="domain" description="Histidine kinase" evidence="10">
    <location>
        <begin position="303"/>
        <end position="526"/>
    </location>
</feature>
<dbReference type="Gene3D" id="3.40.50.2300">
    <property type="match status" value="1"/>
</dbReference>
<dbReference type="GO" id="GO:0005886">
    <property type="term" value="C:plasma membrane"/>
    <property type="evidence" value="ECO:0007669"/>
    <property type="project" value="TreeGrafter"/>
</dbReference>
<dbReference type="InterPro" id="IPR011006">
    <property type="entry name" value="CheY-like_superfamily"/>
</dbReference>
<proteinExistence type="predicted"/>
<dbReference type="PANTHER" id="PTHR43047">
    <property type="entry name" value="TWO-COMPONENT HISTIDINE PROTEIN KINASE"/>
    <property type="match status" value="1"/>
</dbReference>
<organism evidence="12 13">
    <name type="scientific">Eubacterium oxidoreducens</name>
    <dbReference type="NCBI Taxonomy" id="1732"/>
    <lineage>
        <taxon>Bacteria</taxon>
        <taxon>Bacillati</taxon>
        <taxon>Bacillota</taxon>
        <taxon>Clostridia</taxon>
        <taxon>Eubacteriales</taxon>
        <taxon>Eubacteriaceae</taxon>
        <taxon>Eubacterium</taxon>
    </lineage>
</organism>
<evidence type="ECO:0000313" key="12">
    <source>
        <dbReference type="EMBL" id="SDB18240.1"/>
    </source>
</evidence>
<dbReference type="InterPro" id="IPR003594">
    <property type="entry name" value="HATPase_dom"/>
</dbReference>
<dbReference type="SMART" id="SM00448">
    <property type="entry name" value="REC"/>
    <property type="match status" value="1"/>
</dbReference>
<feature type="modified residue" description="4-aspartylphosphate" evidence="9">
    <location>
        <position position="612"/>
    </location>
</feature>
<keyword evidence="5" id="KW-0808">Transferase</keyword>
<dbReference type="CDD" id="cd00082">
    <property type="entry name" value="HisKA"/>
    <property type="match status" value="1"/>
</dbReference>
<dbReference type="SUPFAM" id="SSF55874">
    <property type="entry name" value="ATPase domain of HSP90 chaperone/DNA topoisomerase II/histidine kinase"/>
    <property type="match status" value="1"/>
</dbReference>
<dbReference type="PROSITE" id="PS50109">
    <property type="entry name" value="HIS_KIN"/>
    <property type="match status" value="1"/>
</dbReference>
<dbReference type="InterPro" id="IPR003661">
    <property type="entry name" value="HisK_dim/P_dom"/>
</dbReference>
<evidence type="ECO:0000256" key="1">
    <source>
        <dbReference type="ARBA" id="ARBA00000085"/>
    </source>
</evidence>
<evidence type="ECO:0000259" key="10">
    <source>
        <dbReference type="PROSITE" id="PS50109"/>
    </source>
</evidence>
<accession>A0A1G6BCA8</accession>
<dbReference type="SMART" id="SM00388">
    <property type="entry name" value="HisKA"/>
    <property type="match status" value="1"/>
</dbReference>
<dbReference type="InterPro" id="IPR005467">
    <property type="entry name" value="His_kinase_dom"/>
</dbReference>
<evidence type="ECO:0000259" key="11">
    <source>
        <dbReference type="PROSITE" id="PS50110"/>
    </source>
</evidence>
<evidence type="ECO:0000256" key="8">
    <source>
        <dbReference type="ARBA" id="ARBA00024867"/>
    </source>
</evidence>
<protein>
    <recommendedName>
        <fullName evidence="3">Stage 0 sporulation protein A homolog</fullName>
        <ecNumber evidence="2">2.7.13.3</ecNumber>
    </recommendedName>
</protein>
<evidence type="ECO:0000313" key="13">
    <source>
        <dbReference type="Proteomes" id="UP000199228"/>
    </source>
</evidence>
<dbReference type="CDD" id="cd17546">
    <property type="entry name" value="REC_hyHK_CKI1_RcsC-like"/>
    <property type="match status" value="1"/>
</dbReference>